<dbReference type="PROSITE" id="PS51257">
    <property type="entry name" value="PROKAR_LIPOPROTEIN"/>
    <property type="match status" value="1"/>
</dbReference>
<protein>
    <submittedName>
        <fullName evidence="3">TlpA family protein disulfide reductase</fullName>
    </submittedName>
</protein>
<dbReference type="InterPro" id="IPR013766">
    <property type="entry name" value="Thioredoxin_domain"/>
</dbReference>
<dbReference type="EMBL" id="JAPDOD010000048">
    <property type="protein sequence ID" value="MDA0165516.1"/>
    <property type="molecule type" value="Genomic_DNA"/>
</dbReference>
<dbReference type="GO" id="GO:0016491">
    <property type="term" value="F:oxidoreductase activity"/>
    <property type="evidence" value="ECO:0007669"/>
    <property type="project" value="InterPro"/>
</dbReference>
<organism evidence="3 4">
    <name type="scientific">Solirubrobacter ginsenosidimutans</name>
    <dbReference type="NCBI Taxonomy" id="490573"/>
    <lineage>
        <taxon>Bacteria</taxon>
        <taxon>Bacillati</taxon>
        <taxon>Actinomycetota</taxon>
        <taxon>Thermoleophilia</taxon>
        <taxon>Solirubrobacterales</taxon>
        <taxon>Solirubrobacteraceae</taxon>
        <taxon>Solirubrobacter</taxon>
    </lineage>
</organism>
<evidence type="ECO:0000256" key="1">
    <source>
        <dbReference type="SAM" id="SignalP"/>
    </source>
</evidence>
<dbReference type="Proteomes" id="UP001149140">
    <property type="component" value="Unassembled WGS sequence"/>
</dbReference>
<feature type="domain" description="Thioredoxin" evidence="2">
    <location>
        <begin position="43"/>
        <end position="181"/>
    </location>
</feature>
<proteinExistence type="predicted"/>
<keyword evidence="1" id="KW-0732">Signal</keyword>
<keyword evidence="4" id="KW-1185">Reference proteome</keyword>
<accession>A0A9X3MYU8</accession>
<name>A0A9X3MYU8_9ACTN</name>
<dbReference type="InterPro" id="IPR000866">
    <property type="entry name" value="AhpC/TSA"/>
</dbReference>
<dbReference type="InterPro" id="IPR036249">
    <property type="entry name" value="Thioredoxin-like_sf"/>
</dbReference>
<dbReference type="PANTHER" id="PTHR42852:SF17">
    <property type="entry name" value="THIOREDOXIN-LIKE PROTEIN HI_1115"/>
    <property type="match status" value="1"/>
</dbReference>
<dbReference type="PANTHER" id="PTHR42852">
    <property type="entry name" value="THIOL:DISULFIDE INTERCHANGE PROTEIN DSBE"/>
    <property type="match status" value="1"/>
</dbReference>
<dbReference type="SUPFAM" id="SSF52833">
    <property type="entry name" value="Thioredoxin-like"/>
    <property type="match status" value="1"/>
</dbReference>
<dbReference type="Gene3D" id="3.40.30.10">
    <property type="entry name" value="Glutaredoxin"/>
    <property type="match status" value="1"/>
</dbReference>
<feature type="chain" id="PRO_5040932780" evidence="1">
    <location>
        <begin position="20"/>
        <end position="182"/>
    </location>
</feature>
<feature type="signal peptide" evidence="1">
    <location>
        <begin position="1"/>
        <end position="19"/>
    </location>
</feature>
<dbReference type="PROSITE" id="PS51352">
    <property type="entry name" value="THIOREDOXIN_2"/>
    <property type="match status" value="1"/>
</dbReference>
<gene>
    <name evidence="3" type="ORF">OM076_34925</name>
</gene>
<evidence type="ECO:0000259" key="2">
    <source>
        <dbReference type="PROSITE" id="PS51352"/>
    </source>
</evidence>
<sequence length="182" mass="19539">MRRVVCLCMVLLLAGCGGAALSHDGGRATLPGPLPSGVRFAAATSKAQAPPFSLKLLDGTPVQAAKLWGDRPVVVFFFASWCSRCAAQQDRLAPLVKRYRDVVTFVGVGAQDKAPAVKSWLDAHDVTYPVAIDGGQDMWRRYAVRQPPAVVLIAPGGKLERGWTGGVTTDVLDTELKRLVQR</sequence>
<comment type="caution">
    <text evidence="3">The sequence shown here is derived from an EMBL/GenBank/DDBJ whole genome shotgun (WGS) entry which is preliminary data.</text>
</comment>
<reference evidence="3" key="1">
    <citation type="submission" date="2022-10" db="EMBL/GenBank/DDBJ databases">
        <title>The WGS of Solirubrobacter ginsenosidimutans DSM 21036.</title>
        <authorList>
            <person name="Jiang Z."/>
        </authorList>
    </citation>
    <scope>NUCLEOTIDE SEQUENCE</scope>
    <source>
        <strain evidence="3">DSM 21036</strain>
    </source>
</reference>
<dbReference type="Pfam" id="PF00578">
    <property type="entry name" value="AhpC-TSA"/>
    <property type="match status" value="1"/>
</dbReference>
<dbReference type="InterPro" id="IPR050553">
    <property type="entry name" value="Thioredoxin_ResA/DsbE_sf"/>
</dbReference>
<evidence type="ECO:0000313" key="3">
    <source>
        <dbReference type="EMBL" id="MDA0165516.1"/>
    </source>
</evidence>
<dbReference type="CDD" id="cd02966">
    <property type="entry name" value="TlpA_like_family"/>
    <property type="match status" value="1"/>
</dbReference>
<evidence type="ECO:0000313" key="4">
    <source>
        <dbReference type="Proteomes" id="UP001149140"/>
    </source>
</evidence>
<dbReference type="AlphaFoldDB" id="A0A9X3MYU8"/>
<dbReference type="GO" id="GO:0016209">
    <property type="term" value="F:antioxidant activity"/>
    <property type="evidence" value="ECO:0007669"/>
    <property type="project" value="InterPro"/>
</dbReference>